<evidence type="ECO:0000313" key="1">
    <source>
        <dbReference type="EMBL" id="SUV52158.1"/>
    </source>
</evidence>
<evidence type="ECO:0000313" key="2">
    <source>
        <dbReference type="EMBL" id="VDH05801.1"/>
    </source>
</evidence>
<evidence type="ECO:0000313" key="4">
    <source>
        <dbReference type="Proteomes" id="UP000270205"/>
    </source>
</evidence>
<dbReference type="RefSeq" id="WP_002686333.1">
    <property type="nucleotide sequence ID" value="NZ_UYIV01000001.1"/>
</dbReference>
<name>A0A380ZTL6_9FLAO</name>
<gene>
    <name evidence="1" type="ORF">NCTC11661_01406</name>
    <name evidence="2" type="ORF">NCTC12929_01969</name>
</gene>
<dbReference type="Proteomes" id="UP000255515">
    <property type="component" value="Unassembled WGS sequence"/>
</dbReference>
<protein>
    <submittedName>
        <fullName evidence="1">Uncharacterized protein</fullName>
    </submittedName>
</protein>
<dbReference type="EMBL" id="UYIV01000001">
    <property type="protein sequence ID" value="VDH05801.1"/>
    <property type="molecule type" value="Genomic_DNA"/>
</dbReference>
<accession>A0A380ZTL6</accession>
<evidence type="ECO:0000313" key="3">
    <source>
        <dbReference type="Proteomes" id="UP000255515"/>
    </source>
</evidence>
<reference evidence="1 3" key="1">
    <citation type="submission" date="2018-06" db="EMBL/GenBank/DDBJ databases">
        <authorList>
            <consortium name="Pathogen Informatics"/>
            <person name="Doyle S."/>
        </authorList>
    </citation>
    <scope>NUCLEOTIDE SEQUENCE [LARGE SCALE GENOMIC DNA]</scope>
    <source>
        <strain evidence="1 3">NCTC11661</strain>
    </source>
</reference>
<dbReference type="EMBL" id="UFTJ01000003">
    <property type="protein sequence ID" value="SUV52158.1"/>
    <property type="molecule type" value="Genomic_DNA"/>
</dbReference>
<dbReference type="Proteomes" id="UP000270205">
    <property type="component" value="Unassembled WGS sequence"/>
</dbReference>
<sequence>MCLQYQVKNININKIRAFEEKSNRHFMISSPIFSSDYKSCLLRVVEYEDREVIRDVIFLFSYYDGNWKIVYELERWLF</sequence>
<proteinExistence type="predicted"/>
<reference evidence="2 4" key="2">
    <citation type="submission" date="2018-11" db="EMBL/GenBank/DDBJ databases">
        <authorList>
            <consortium name="Pathogen Informatics"/>
        </authorList>
    </citation>
    <scope>NUCLEOTIDE SEQUENCE [LARGE SCALE GENOMIC DNA]</scope>
    <source>
        <strain evidence="2 4">NCTC12929</strain>
    </source>
</reference>
<dbReference type="AlphaFoldDB" id="A0A380ZTL6"/>
<organism evidence="1 3">
    <name type="scientific">Bergeyella zoohelcum</name>
    <dbReference type="NCBI Taxonomy" id="1015"/>
    <lineage>
        <taxon>Bacteria</taxon>
        <taxon>Pseudomonadati</taxon>
        <taxon>Bacteroidota</taxon>
        <taxon>Flavobacteriia</taxon>
        <taxon>Flavobacteriales</taxon>
        <taxon>Weeksellaceae</taxon>
        <taxon>Bergeyella</taxon>
    </lineage>
</organism>